<proteinExistence type="predicted"/>
<dbReference type="Gene3D" id="2.20.70.10">
    <property type="match status" value="1"/>
</dbReference>
<dbReference type="Pfam" id="PF00397">
    <property type="entry name" value="WW"/>
    <property type="match status" value="1"/>
</dbReference>
<dbReference type="SMART" id="SM00456">
    <property type="entry name" value="WW"/>
    <property type="match status" value="1"/>
</dbReference>
<dbReference type="PROSITE" id="PS50020">
    <property type="entry name" value="WW_DOMAIN_2"/>
    <property type="match status" value="1"/>
</dbReference>
<feature type="coiled-coil region" evidence="3">
    <location>
        <begin position="661"/>
        <end position="729"/>
    </location>
</feature>
<dbReference type="SUPFAM" id="SSF48403">
    <property type="entry name" value="Ankyrin repeat"/>
    <property type="match status" value="1"/>
</dbReference>
<evidence type="ECO:0000256" key="2">
    <source>
        <dbReference type="ARBA" id="ARBA00022837"/>
    </source>
</evidence>
<dbReference type="PROSITE" id="PS50096">
    <property type="entry name" value="IQ"/>
    <property type="match status" value="1"/>
</dbReference>
<dbReference type="Gene3D" id="1.10.238.10">
    <property type="entry name" value="EF-hand"/>
    <property type="match status" value="3"/>
</dbReference>
<dbReference type="GO" id="GO:0005509">
    <property type="term" value="F:calcium ion binding"/>
    <property type="evidence" value="ECO:0007669"/>
    <property type="project" value="InterPro"/>
</dbReference>
<protein>
    <submittedName>
        <fullName evidence="7">Uncharacterized protein</fullName>
    </submittedName>
</protein>
<organism evidence="7 8">
    <name type="scientific">Phytophthora megakarya</name>
    <dbReference type="NCBI Taxonomy" id="4795"/>
    <lineage>
        <taxon>Eukaryota</taxon>
        <taxon>Sar</taxon>
        <taxon>Stramenopiles</taxon>
        <taxon>Oomycota</taxon>
        <taxon>Peronosporomycetes</taxon>
        <taxon>Peronosporales</taxon>
        <taxon>Peronosporaceae</taxon>
        <taxon>Phytophthora</taxon>
    </lineage>
</organism>
<evidence type="ECO:0000313" key="8">
    <source>
        <dbReference type="Proteomes" id="UP000198211"/>
    </source>
</evidence>
<dbReference type="Pfam" id="PF13499">
    <property type="entry name" value="EF-hand_7"/>
    <property type="match status" value="2"/>
</dbReference>
<evidence type="ECO:0000259" key="6">
    <source>
        <dbReference type="PROSITE" id="PS50222"/>
    </source>
</evidence>
<keyword evidence="8" id="KW-1185">Reference proteome</keyword>
<accession>A0A225WLS9</accession>
<sequence length="1658" mass="189281">MAEDWQGEDYYSSYPANTYDATAYDGYYPQENTYADGGYDPDEYWRVDADVYRIFLEMAPNAQGESVELGELPELCRQVGRPLRDVHEQFNLMQELDTTNSMVILRHDFVTWLLNEIHAEELARINAAPRHVPVATPSWEEVVQEVAEADAILGNRPTAYYYNTLSATQKEVQVSRDGVPDFVNEDDKDSDAAREMIQQLRELFVKYDDDKHGHLDPAEFEDLCVHVGQAVNGRDGLLALMLEVDPYSSPVVLSEQSEQQPVVSWEALKHYWITNAPFQRRTRLGEPQYVSWERVDLLNQRITPALFRHTTTLQERWGHPAMEQRIADRLNHLFPSSKLDWTLKIDLFLDVQWQQQQKRERSTESVVKKRLWSLKTCWRAFAQFDHPMSRRGHVLAVMEQLDARFGTPVKESEETLTLDEAVVRAWLAYCTKKVDMGGWEEVMDSEGQTYYYHEVNGITQWDPPQLQTQMATMLTKLGGGQQNLSADEQIARVFRQFDADESGEMTIDEFQHFYRALLGRGSSALSDAQIKQVFSVLDASGDGSVTLEEFQFWWKTKLQLEIKETNEVETIRRGERRRGICREFLENADAITLVPRSEGPNGPVDGTEECFESNLLPRLVDLLGDFPLRGLVYRRALNELVADPMEQLVSLERFLEWYDRFETTEREKLELRRAKQRAQAELRAQHEAQAAAREKQRRRRKQMRTMNVINEQAAAITEYEAQLQREKKIAVLFKTFDTDGSGLLDENELQKLTKSLGHDMDAVQVGRMMKAIDSSGDGRINLEEFLTFWKAFEHRRPAAANAATLHQTRRDAVSTPAISTETAPTAQHLSTNDAIASLAVSLEMVKDRALKVTLDDLRGFLSDWRDDFLEKRLEQQAEHDDEETIKKLREMRTFIPTKKRVYGAKRLDVTWIEPEVVDCVAAIIADIGVYYDPPLKPDAAQRIQALVRGHLARKHVLDLVCNRFQQHVDPQTRLFYFTDTLTGKILLKRPLYPTDTSSVAPLERDDCTTKADKYQFDKRMSELRAKKSFHDQLCLPSLTLSNKRPEESSNDTFVYQHRPVLAPSAFYMYDVTSRVQQRLLGNIWTPLRSKDLILVELIARRRHRQLMQRGSDVAANLPLHYAVRHSQFTVTVIRAIVNGYPEALAECDAFGMTPLHIAFREQQQVHTSVWERRTVCGDTPLHTAILHRASVGVLQWAISACAGQIKTLVPKLFNKRGESAFHSCITQQQHRQTSEFPESGNFTSPRSRSAVDNNDKDLGAGWLWLVDLLLTYYPAAVLTPKRSNGLLPVHLAIKYGFPEELSVKIFKLTAKTLLKSRQNSPDKEQALMTTTTIAGTRTTLLHYALLHQPQATSLLLLLINCMPTSCSTSSLSTGDLPVHVAAAAHGLDMNVLHKLCDVNNDGCRAYNHKRHLPLHVAIVHDVNAVQKVAVLLPHCQEKILSDPEERRGLQAMVMAANATIPDYRVLLTLLDAIPGRKFASVPHKGKSLPQSVTPFYALSLRHCTPEITNQDVAKRCHDNFEDLEDEEAYFLAMAKAKLRRQHYNPTPKWTFAKILELVERNPLDEALIQRALHAMNEKLRAMGDADNQDSNRNGYGLVVETVTLNSDLMLVRTVHQTMYEFPSNPRLQLLGQAILSKLLPSAYVRAAYKAKIDPYFNL</sequence>
<dbReference type="PROSITE" id="PS50222">
    <property type="entry name" value="EF_HAND_2"/>
    <property type="match status" value="5"/>
</dbReference>
<comment type="caution">
    <text evidence="7">The sequence shown here is derived from an EMBL/GenBank/DDBJ whole genome shotgun (WGS) entry which is preliminary data.</text>
</comment>
<reference evidence="8" key="1">
    <citation type="submission" date="2017-03" db="EMBL/GenBank/DDBJ databases">
        <title>Phytopthora megakarya and P. palmivora, two closely related causual agents of cacao black pod achieved similar genome size and gene model numbers by different mechanisms.</title>
        <authorList>
            <person name="Ali S."/>
            <person name="Shao J."/>
            <person name="Larry D.J."/>
            <person name="Kronmiller B."/>
            <person name="Shen D."/>
            <person name="Strem M.D."/>
            <person name="Melnick R.L."/>
            <person name="Guiltinan M.J."/>
            <person name="Tyler B.M."/>
            <person name="Meinhardt L.W."/>
            <person name="Bailey B.A."/>
        </authorList>
    </citation>
    <scope>NUCLEOTIDE SEQUENCE [LARGE SCALE GENOMIC DNA]</scope>
    <source>
        <strain evidence="8">zdho120</strain>
    </source>
</reference>
<evidence type="ECO:0000256" key="1">
    <source>
        <dbReference type="ARBA" id="ARBA00022737"/>
    </source>
</evidence>
<feature type="domain" description="EF-hand" evidence="6">
    <location>
        <begin position="525"/>
        <end position="560"/>
    </location>
</feature>
<dbReference type="CDD" id="cd00051">
    <property type="entry name" value="EFh"/>
    <property type="match status" value="2"/>
</dbReference>
<dbReference type="SUPFAM" id="SSF47473">
    <property type="entry name" value="EF-hand"/>
    <property type="match status" value="2"/>
</dbReference>
<keyword evidence="2" id="KW-0106">Calcium</keyword>
<dbReference type="InterPro" id="IPR036020">
    <property type="entry name" value="WW_dom_sf"/>
</dbReference>
<feature type="domain" description="EF-hand" evidence="6">
    <location>
        <begin position="195"/>
        <end position="230"/>
    </location>
</feature>
<dbReference type="OrthoDB" id="66458at2759"/>
<feature type="domain" description="EF-hand" evidence="6">
    <location>
        <begin position="724"/>
        <end position="759"/>
    </location>
</feature>
<evidence type="ECO:0000256" key="4">
    <source>
        <dbReference type="SAM" id="MobiDB-lite"/>
    </source>
</evidence>
<feature type="region of interest" description="Disordered" evidence="4">
    <location>
        <begin position="1230"/>
        <end position="1251"/>
    </location>
</feature>
<feature type="domain" description="WW" evidence="5">
    <location>
        <begin position="438"/>
        <end position="466"/>
    </location>
</feature>
<evidence type="ECO:0000313" key="7">
    <source>
        <dbReference type="EMBL" id="OWZ18621.1"/>
    </source>
</evidence>
<name>A0A225WLS9_9STRA</name>
<dbReference type="Proteomes" id="UP000198211">
    <property type="component" value="Unassembled WGS sequence"/>
</dbReference>
<feature type="domain" description="EF-hand" evidence="6">
    <location>
        <begin position="485"/>
        <end position="520"/>
    </location>
</feature>
<dbReference type="PROSITE" id="PS01159">
    <property type="entry name" value="WW_DOMAIN_1"/>
    <property type="match status" value="1"/>
</dbReference>
<evidence type="ECO:0000256" key="3">
    <source>
        <dbReference type="SAM" id="Coils"/>
    </source>
</evidence>
<feature type="domain" description="EF-hand" evidence="6">
    <location>
        <begin position="760"/>
        <end position="795"/>
    </location>
</feature>
<dbReference type="InterPro" id="IPR018247">
    <property type="entry name" value="EF_Hand_1_Ca_BS"/>
</dbReference>
<keyword evidence="3" id="KW-0175">Coiled coil</keyword>
<dbReference type="InterPro" id="IPR001202">
    <property type="entry name" value="WW_dom"/>
</dbReference>
<gene>
    <name evidence="7" type="ORF">PHMEG_0007267</name>
</gene>
<dbReference type="InterPro" id="IPR050145">
    <property type="entry name" value="Centrin_CML-like"/>
</dbReference>
<keyword evidence="1" id="KW-0677">Repeat</keyword>
<dbReference type="PROSITE" id="PS00018">
    <property type="entry name" value="EF_HAND_1"/>
    <property type="match status" value="4"/>
</dbReference>
<dbReference type="EMBL" id="NBNE01000563">
    <property type="protein sequence ID" value="OWZ18621.1"/>
    <property type="molecule type" value="Genomic_DNA"/>
</dbReference>
<dbReference type="InterPro" id="IPR036770">
    <property type="entry name" value="Ankyrin_rpt-contain_sf"/>
</dbReference>
<dbReference type="STRING" id="4795.A0A225WLS9"/>
<dbReference type="SUPFAM" id="SSF51045">
    <property type="entry name" value="WW domain"/>
    <property type="match status" value="1"/>
</dbReference>
<dbReference type="InterPro" id="IPR011992">
    <property type="entry name" value="EF-hand-dom_pair"/>
</dbReference>
<dbReference type="Gene3D" id="1.25.40.20">
    <property type="entry name" value="Ankyrin repeat-containing domain"/>
    <property type="match status" value="1"/>
</dbReference>
<dbReference type="CDD" id="cd00201">
    <property type="entry name" value="WW"/>
    <property type="match status" value="1"/>
</dbReference>
<dbReference type="SMART" id="SM00054">
    <property type="entry name" value="EFh"/>
    <property type="match status" value="5"/>
</dbReference>
<evidence type="ECO:0000259" key="5">
    <source>
        <dbReference type="PROSITE" id="PS50020"/>
    </source>
</evidence>
<dbReference type="PANTHER" id="PTHR23050">
    <property type="entry name" value="CALCIUM BINDING PROTEIN"/>
    <property type="match status" value="1"/>
</dbReference>
<dbReference type="InterPro" id="IPR002048">
    <property type="entry name" value="EF_hand_dom"/>
</dbReference>